<evidence type="ECO:0000256" key="1">
    <source>
        <dbReference type="ARBA" id="ARBA00004141"/>
    </source>
</evidence>
<evidence type="ECO:0000259" key="6">
    <source>
        <dbReference type="Pfam" id="PF08016"/>
    </source>
</evidence>
<keyword evidence="8" id="KW-1185">Reference proteome</keyword>
<keyword evidence="2 5" id="KW-0812">Transmembrane</keyword>
<feature type="transmembrane region" description="Helical" evidence="5">
    <location>
        <begin position="202"/>
        <end position="228"/>
    </location>
</feature>
<evidence type="ECO:0000256" key="2">
    <source>
        <dbReference type="ARBA" id="ARBA00022692"/>
    </source>
</evidence>
<evidence type="ECO:0000256" key="3">
    <source>
        <dbReference type="ARBA" id="ARBA00022989"/>
    </source>
</evidence>
<protein>
    <recommendedName>
        <fullName evidence="6">Polycystin cation channel PKD1/PKD2 domain-containing protein</fullName>
    </recommendedName>
</protein>
<evidence type="ECO:0000313" key="7">
    <source>
        <dbReference type="EMBL" id="KAK3277976.1"/>
    </source>
</evidence>
<dbReference type="InterPro" id="IPR051223">
    <property type="entry name" value="Polycystin"/>
</dbReference>
<feature type="transmembrane region" description="Helical" evidence="5">
    <location>
        <begin position="20"/>
        <end position="42"/>
    </location>
</feature>
<dbReference type="Proteomes" id="UP001190700">
    <property type="component" value="Unassembled WGS sequence"/>
</dbReference>
<proteinExistence type="predicted"/>
<accession>A0AAE0GH47</accession>
<feature type="domain" description="Polycystin cation channel PKD1/PKD2" evidence="6">
    <location>
        <begin position="62"/>
        <end position="234"/>
    </location>
</feature>
<organism evidence="7 8">
    <name type="scientific">Cymbomonas tetramitiformis</name>
    <dbReference type="NCBI Taxonomy" id="36881"/>
    <lineage>
        <taxon>Eukaryota</taxon>
        <taxon>Viridiplantae</taxon>
        <taxon>Chlorophyta</taxon>
        <taxon>Pyramimonadophyceae</taxon>
        <taxon>Pyramimonadales</taxon>
        <taxon>Pyramimonadaceae</taxon>
        <taxon>Cymbomonas</taxon>
    </lineage>
</organism>
<dbReference type="InterPro" id="IPR013122">
    <property type="entry name" value="PKD1_2_channel"/>
</dbReference>
<dbReference type="AlphaFoldDB" id="A0AAE0GH47"/>
<evidence type="ECO:0000256" key="5">
    <source>
        <dbReference type="SAM" id="Phobius"/>
    </source>
</evidence>
<keyword evidence="3 5" id="KW-1133">Transmembrane helix</keyword>
<dbReference type="PANTHER" id="PTHR10877">
    <property type="entry name" value="POLYCYSTIN FAMILY MEMBER"/>
    <property type="match status" value="1"/>
</dbReference>
<dbReference type="GO" id="GO:0016020">
    <property type="term" value="C:membrane"/>
    <property type="evidence" value="ECO:0007669"/>
    <property type="project" value="UniProtKB-SubCell"/>
</dbReference>
<comment type="caution">
    <text evidence="7">The sequence shown here is derived from an EMBL/GenBank/DDBJ whole genome shotgun (WGS) entry which is preliminary data.</text>
</comment>
<dbReference type="Pfam" id="PF08016">
    <property type="entry name" value="PKD_channel"/>
    <property type="match status" value="1"/>
</dbReference>
<sequence>MAIFRETGSLKGYLKSGWNYIDVTSIALCLSTIVLWLSFIIMDARTFSMEPRYHVLASLSSKGRWQKLSEDHPDDFEEMTRRFDDMSRMTDFQVRYMMQNGLNSFFLICRILKLCDFQPRMGIITRTLAIAASDLYHFFLLLFIIFIGYSITGHLLFGTTLYSFSTAFQSGLTLFNMMVFGDNSVSEDLFDLGTSQGSAMGFTAIVFYVSYALLVVMVLINFLLAIVMDSFSAVKDSIKDSTSIGHDLLYYGKTLYRQYTSHVPPEGAVVTMIDKLRSAEDCYLKELIGQPSSPIWQEHPLGAAGDQDDWQDQILIRGKHLASVSGAEVRQTLEEASETFHKYGHLQERASKTYLGSSESDKNTVINIRQQAKKDTNFDAISVARRVMEKFGQNEEADDADEEKRLAKEQHQQILDTLQMLAQQQRTFEDRVQGQLRDIQREISNKGSGQQ</sequence>
<keyword evidence="4 5" id="KW-0472">Membrane</keyword>
<evidence type="ECO:0000313" key="8">
    <source>
        <dbReference type="Proteomes" id="UP001190700"/>
    </source>
</evidence>
<feature type="transmembrane region" description="Helical" evidence="5">
    <location>
        <begin position="128"/>
        <end position="149"/>
    </location>
</feature>
<evidence type="ECO:0000256" key="4">
    <source>
        <dbReference type="ARBA" id="ARBA00023136"/>
    </source>
</evidence>
<dbReference type="EMBL" id="LGRX02005718">
    <property type="protein sequence ID" value="KAK3277976.1"/>
    <property type="molecule type" value="Genomic_DNA"/>
</dbReference>
<dbReference type="Gene3D" id="1.10.287.70">
    <property type="match status" value="1"/>
</dbReference>
<reference evidence="7 8" key="1">
    <citation type="journal article" date="2015" name="Genome Biol. Evol.">
        <title>Comparative Genomics of a Bacterivorous Green Alga Reveals Evolutionary Causalities and Consequences of Phago-Mixotrophic Mode of Nutrition.</title>
        <authorList>
            <person name="Burns J.A."/>
            <person name="Paasch A."/>
            <person name="Narechania A."/>
            <person name="Kim E."/>
        </authorList>
    </citation>
    <scope>NUCLEOTIDE SEQUENCE [LARGE SCALE GENOMIC DNA]</scope>
    <source>
        <strain evidence="7 8">PLY_AMNH</strain>
    </source>
</reference>
<gene>
    <name evidence="7" type="ORF">CYMTET_14057</name>
</gene>
<comment type="subcellular location">
    <subcellularLocation>
        <location evidence="1">Membrane</location>
        <topology evidence="1">Multi-pass membrane protein</topology>
    </subcellularLocation>
</comment>
<dbReference type="PANTHER" id="PTHR10877:SF183">
    <property type="entry name" value="AT14535P-RELATED"/>
    <property type="match status" value="1"/>
</dbReference>
<name>A0AAE0GH47_9CHLO</name>